<feature type="domain" description="DUF7437" evidence="2">
    <location>
        <begin position="116"/>
        <end position="179"/>
    </location>
</feature>
<dbReference type="Gene3D" id="1.10.10.10">
    <property type="entry name" value="Winged helix-like DNA-binding domain superfamily/Winged helix DNA-binding domain"/>
    <property type="match status" value="1"/>
</dbReference>
<evidence type="ECO:0000313" key="3">
    <source>
        <dbReference type="EMBL" id="CAJ53664.2"/>
    </source>
</evidence>
<organism evidence="3 4">
    <name type="scientific">Haloquadratum walsbyi (strain DSM 16790 / HBSQ001)</name>
    <dbReference type="NCBI Taxonomy" id="362976"/>
    <lineage>
        <taxon>Archaea</taxon>
        <taxon>Methanobacteriati</taxon>
        <taxon>Methanobacteriota</taxon>
        <taxon>Stenosarchaea group</taxon>
        <taxon>Halobacteria</taxon>
        <taxon>Halobacteriales</taxon>
        <taxon>Haloferacaceae</taxon>
        <taxon>Haloquadratum</taxon>
    </lineage>
</organism>
<dbReference type="Pfam" id="PF24218">
    <property type="entry name" value="DUF7437"/>
    <property type="match status" value="1"/>
</dbReference>
<evidence type="ECO:0000313" key="4">
    <source>
        <dbReference type="Proteomes" id="UP000001975"/>
    </source>
</evidence>
<feature type="domain" description="Transcription regulator TrmB N-terminal" evidence="1">
    <location>
        <begin position="34"/>
        <end position="81"/>
    </location>
</feature>
<gene>
    <name evidence="3" type="ordered locus">HQ_3575A</name>
</gene>
<dbReference type="InterPro" id="IPR036388">
    <property type="entry name" value="WH-like_DNA-bd_sf"/>
</dbReference>
<evidence type="ECO:0000259" key="1">
    <source>
        <dbReference type="Pfam" id="PF01978"/>
    </source>
</evidence>
<dbReference type="InterPro" id="IPR036390">
    <property type="entry name" value="WH_DNA-bd_sf"/>
</dbReference>
<dbReference type="Proteomes" id="UP000001975">
    <property type="component" value="Chromosome"/>
</dbReference>
<accession>Q18EG3</accession>
<protein>
    <submittedName>
        <fullName evidence="3">TrmB family transcription regulator</fullName>
    </submittedName>
</protein>
<dbReference type="SUPFAM" id="SSF46785">
    <property type="entry name" value="Winged helix' DNA-binding domain"/>
    <property type="match status" value="1"/>
</dbReference>
<dbReference type="Pfam" id="PF01978">
    <property type="entry name" value="TrmB"/>
    <property type="match status" value="1"/>
</dbReference>
<proteinExistence type="predicted"/>
<sequence>MSIDNRIAGIQTDPEETFNDFLTYAELLNTPQLAQLYTFVLRDGSVEIETIKAELDIPHSTTYKYLGRLEEMGILTRYDDETPTTVTVEPIHLQLDTDHGVVTATPVLLDAIGRQRDTEDIRVFVDRQGIPKLVAALHYTLRIMDGDFTQRTAANKLGVHPVEGMTVFTALQDVIEEAAEYDPYLDQAN</sequence>
<dbReference type="KEGG" id="hwa:HQ_3575A"/>
<dbReference type="EMBL" id="AM180088">
    <property type="protein sequence ID" value="CAJ53664.2"/>
    <property type="molecule type" value="Genomic_DNA"/>
</dbReference>
<dbReference type="HOGENOM" id="CLU_091226_0_0_2"/>
<name>Q18EG3_HALWD</name>
<dbReference type="InterPro" id="IPR055860">
    <property type="entry name" value="DUF7437"/>
</dbReference>
<keyword evidence="4" id="KW-1185">Reference proteome</keyword>
<dbReference type="AlphaFoldDB" id="Q18EG3"/>
<evidence type="ECO:0000259" key="2">
    <source>
        <dbReference type="Pfam" id="PF24218"/>
    </source>
</evidence>
<reference evidence="3 4" key="1">
    <citation type="journal article" date="2006" name="BMC Genomics">
        <title>The genome of the square archaeon Haloquadratum walsbyi: life at the limits of water activity.</title>
        <authorList>
            <person name="Bolhuis H.H."/>
            <person name="Palm P.P."/>
            <person name="Wende A.W."/>
            <person name="Falb M.M."/>
            <person name="Rampp M.M."/>
            <person name="Rodriguez-Valera F.F."/>
            <person name="Pfeiffer F.F."/>
            <person name="Oesterhelt D.D."/>
        </authorList>
    </citation>
    <scope>NUCLEOTIDE SEQUENCE [LARGE SCALE GENOMIC DNA]</scope>
    <source>
        <strain evidence="4">DSM 16790 / HBSQ001</strain>
    </source>
</reference>
<dbReference type="InterPro" id="IPR002831">
    <property type="entry name" value="Tscrpt_reg_TrmB_N"/>
</dbReference>
<dbReference type="eggNOG" id="arCOG04498">
    <property type="taxonomic scope" value="Archaea"/>
</dbReference>